<accession>A0A165B193</accession>
<evidence type="ECO:0000313" key="3">
    <source>
        <dbReference type="Proteomes" id="UP000076871"/>
    </source>
</evidence>
<dbReference type="AlphaFoldDB" id="A0A165B193"/>
<dbReference type="Proteomes" id="UP000076871">
    <property type="component" value="Unassembled WGS sequence"/>
</dbReference>
<evidence type="ECO:0000256" key="1">
    <source>
        <dbReference type="SAM" id="Phobius"/>
    </source>
</evidence>
<keyword evidence="1" id="KW-0812">Transmembrane</keyword>
<feature type="transmembrane region" description="Helical" evidence="1">
    <location>
        <begin position="108"/>
        <end position="130"/>
    </location>
</feature>
<dbReference type="EMBL" id="KV427700">
    <property type="protein sequence ID" value="KZT00037.1"/>
    <property type="molecule type" value="Genomic_DNA"/>
</dbReference>
<keyword evidence="3" id="KW-1185">Reference proteome</keyword>
<keyword evidence="1" id="KW-1133">Transmembrane helix</keyword>
<keyword evidence="1" id="KW-0472">Membrane</keyword>
<protein>
    <submittedName>
        <fullName evidence="2">Uncharacterized protein</fullName>
    </submittedName>
</protein>
<name>A0A165B193_9APHY</name>
<dbReference type="InParanoid" id="A0A165B193"/>
<dbReference type="GeneID" id="63820058"/>
<gene>
    <name evidence="2" type="ORF">LAESUDRAFT_577952</name>
</gene>
<sequence length="169" mass="18658">MISALGPPTLCISSVHFYLAVSCVCAPTSPTVRHLLQLYEPRCLCHLPLPVLARSTSSPLADDRSLSYLTRTGSVSPRIARHALCRRVSLSRILAVSRHRLIQRPASAAFFVLGTIVVKPSCGVSSALVYRQRSARYLRSHTRKGSVGRGSCKRGRRLSCKCYRRILLV</sequence>
<dbReference type="RefSeq" id="XP_040757777.1">
    <property type="nucleotide sequence ID" value="XM_040903027.1"/>
</dbReference>
<evidence type="ECO:0000313" key="2">
    <source>
        <dbReference type="EMBL" id="KZT00037.1"/>
    </source>
</evidence>
<organism evidence="2 3">
    <name type="scientific">Laetiporus sulphureus 93-53</name>
    <dbReference type="NCBI Taxonomy" id="1314785"/>
    <lineage>
        <taxon>Eukaryota</taxon>
        <taxon>Fungi</taxon>
        <taxon>Dikarya</taxon>
        <taxon>Basidiomycota</taxon>
        <taxon>Agaricomycotina</taxon>
        <taxon>Agaricomycetes</taxon>
        <taxon>Polyporales</taxon>
        <taxon>Laetiporus</taxon>
    </lineage>
</organism>
<proteinExistence type="predicted"/>
<reference evidence="2 3" key="1">
    <citation type="journal article" date="2016" name="Mol. Biol. Evol.">
        <title>Comparative Genomics of Early-Diverging Mushroom-Forming Fungi Provides Insights into the Origins of Lignocellulose Decay Capabilities.</title>
        <authorList>
            <person name="Nagy L.G."/>
            <person name="Riley R."/>
            <person name="Tritt A."/>
            <person name="Adam C."/>
            <person name="Daum C."/>
            <person name="Floudas D."/>
            <person name="Sun H."/>
            <person name="Yadav J.S."/>
            <person name="Pangilinan J."/>
            <person name="Larsson K.H."/>
            <person name="Matsuura K."/>
            <person name="Barry K."/>
            <person name="Labutti K."/>
            <person name="Kuo R."/>
            <person name="Ohm R.A."/>
            <person name="Bhattacharya S.S."/>
            <person name="Shirouzu T."/>
            <person name="Yoshinaga Y."/>
            <person name="Martin F.M."/>
            <person name="Grigoriev I.V."/>
            <person name="Hibbett D.S."/>
        </authorList>
    </citation>
    <scope>NUCLEOTIDE SEQUENCE [LARGE SCALE GENOMIC DNA]</scope>
    <source>
        <strain evidence="2 3">93-53</strain>
    </source>
</reference>